<evidence type="ECO:0000313" key="3">
    <source>
        <dbReference type="Proteomes" id="UP001321498"/>
    </source>
</evidence>
<dbReference type="Pfam" id="PF02620">
    <property type="entry name" value="YceD"/>
    <property type="match status" value="1"/>
</dbReference>
<accession>A0ABN6XSB7</accession>
<proteinExistence type="predicted"/>
<gene>
    <name evidence="2" type="ORF">GCM10025866_22370</name>
</gene>
<dbReference type="Proteomes" id="UP001321498">
    <property type="component" value="Chromosome"/>
</dbReference>
<reference evidence="3" key="1">
    <citation type="journal article" date="2019" name="Int. J. Syst. Evol. Microbiol.">
        <title>The Global Catalogue of Microorganisms (GCM) 10K type strain sequencing project: providing services to taxonomists for standard genome sequencing and annotation.</title>
        <authorList>
            <consortium name="The Broad Institute Genomics Platform"/>
            <consortium name="The Broad Institute Genome Sequencing Center for Infectious Disease"/>
            <person name="Wu L."/>
            <person name="Ma J."/>
        </authorList>
    </citation>
    <scope>NUCLEOTIDE SEQUENCE [LARGE SCALE GENOMIC DNA]</scope>
    <source>
        <strain evidence="3">NBRC 108725</strain>
    </source>
</reference>
<keyword evidence="3" id="KW-1185">Reference proteome</keyword>
<name>A0ABN6XSB7_9MICO</name>
<feature type="region of interest" description="Disordered" evidence="1">
    <location>
        <begin position="152"/>
        <end position="217"/>
    </location>
</feature>
<organism evidence="2 3">
    <name type="scientific">Naasia aerilata</name>
    <dbReference type="NCBI Taxonomy" id="1162966"/>
    <lineage>
        <taxon>Bacteria</taxon>
        <taxon>Bacillati</taxon>
        <taxon>Actinomycetota</taxon>
        <taxon>Actinomycetes</taxon>
        <taxon>Micrococcales</taxon>
        <taxon>Microbacteriaceae</taxon>
        <taxon>Naasia</taxon>
    </lineage>
</organism>
<protein>
    <recommendedName>
        <fullName evidence="4">DUF177 domain-containing protein</fullName>
    </recommendedName>
</protein>
<evidence type="ECO:0008006" key="4">
    <source>
        <dbReference type="Google" id="ProtNLM"/>
    </source>
</evidence>
<sequence length="217" mass="24048">MAANYVVNVRDILHRPGEQREKDFTVAAPEHFGEGLAVVPAGRDVHVSVRLESVHEGILASGWIDTVADAQSARTLTEFELPLEVEFQELFAYPSEVPSDYTVHGDHLDLEPVVRDAVVLALPFQPEIPGETDQIDQVELADGISLVLADDEREAPSMSGGRRLRPCGMTRTPSRRTPCRRTCREKRDNPWLFPSGRSRAPTPTHGAPSGRPPCRPW</sequence>
<dbReference type="RefSeq" id="WP_286276414.1">
    <property type="nucleotide sequence ID" value="NZ_AP027731.1"/>
</dbReference>
<dbReference type="EMBL" id="AP027731">
    <property type="protein sequence ID" value="BDZ46328.1"/>
    <property type="molecule type" value="Genomic_DNA"/>
</dbReference>
<evidence type="ECO:0000256" key="1">
    <source>
        <dbReference type="SAM" id="MobiDB-lite"/>
    </source>
</evidence>
<feature type="compositionally biased region" description="Basic residues" evidence="1">
    <location>
        <begin position="173"/>
        <end position="184"/>
    </location>
</feature>
<evidence type="ECO:0000313" key="2">
    <source>
        <dbReference type="EMBL" id="BDZ46328.1"/>
    </source>
</evidence>
<dbReference type="InterPro" id="IPR003772">
    <property type="entry name" value="YceD"/>
</dbReference>